<accession>A0A6I3WHB6</accession>
<feature type="signal peptide" evidence="1">
    <location>
        <begin position="1"/>
        <end position="19"/>
    </location>
</feature>
<evidence type="ECO:0000313" key="2">
    <source>
        <dbReference type="EMBL" id="MUF05926.1"/>
    </source>
</evidence>
<proteinExistence type="predicted"/>
<dbReference type="EMBL" id="WNNK01000013">
    <property type="protein sequence ID" value="MUF05926.1"/>
    <property type="molecule type" value="Genomic_DNA"/>
</dbReference>
<evidence type="ECO:0000313" key="3">
    <source>
        <dbReference type="Proteomes" id="UP000438196"/>
    </source>
</evidence>
<dbReference type="OrthoDB" id="6253132at2"/>
<keyword evidence="3" id="KW-1185">Reference proteome</keyword>
<keyword evidence="1" id="KW-0732">Signal</keyword>
<dbReference type="AlphaFoldDB" id="A0A6I3WHB6"/>
<protein>
    <submittedName>
        <fullName evidence="2">Uncharacterized protein</fullName>
    </submittedName>
</protein>
<sequence>MLKPALLLTLATVSTFAHADLAGVWQGTLGKTPITACFNAAPDTGGSYYYQRFLAPIQLAQEKAGEPWAEEGKTGFWQLDEPQGDTLTGTWSKAAGATPLTLTLKRASTEGCGSDAYNAPMEAAPLPAKVEKKTFGEHRYQVKTQGAQVTFKLDGDSPAIQKINQQLARLAVSPEGQKEFFSERREYLGRSGSANTSEITVDPTYWSSRWITVKFYRWTAGFGRNGISWGLHTWNLQTGESVDPWTWLGGRQKWYDPYSGEVKLSPTFSAWLEKQTPVDEGCPAVTSYSTFDLSFNTQGLQLSTPATGDGCDNELSFTWDQLAPVLSAQGKAALPSLKLP</sequence>
<evidence type="ECO:0000256" key="1">
    <source>
        <dbReference type="SAM" id="SignalP"/>
    </source>
</evidence>
<comment type="caution">
    <text evidence="2">The sequence shown here is derived from an EMBL/GenBank/DDBJ whole genome shotgun (WGS) entry which is preliminary data.</text>
</comment>
<dbReference type="Proteomes" id="UP000438196">
    <property type="component" value="Unassembled WGS sequence"/>
</dbReference>
<gene>
    <name evidence="2" type="ORF">GNF76_16350</name>
</gene>
<name>A0A6I3WHB6_9PSED</name>
<organism evidence="2 3">
    <name type="scientific">Pseudomonas spelaei</name>
    <dbReference type="NCBI Taxonomy" id="1055469"/>
    <lineage>
        <taxon>Bacteria</taxon>
        <taxon>Pseudomonadati</taxon>
        <taxon>Pseudomonadota</taxon>
        <taxon>Gammaproteobacteria</taxon>
        <taxon>Pseudomonadales</taxon>
        <taxon>Pseudomonadaceae</taxon>
        <taxon>Pseudomonas</taxon>
    </lineage>
</organism>
<dbReference type="RefSeq" id="WP_155584178.1">
    <property type="nucleotide sequence ID" value="NZ_JBHSTH010000030.1"/>
</dbReference>
<reference evidence="2 3" key="1">
    <citation type="submission" date="2019-11" db="EMBL/GenBank/DDBJ databases">
        <title>Pseudomonas karstica sp. nov. and Pseudomonas spelaei sp. nov. from karst caves.</title>
        <authorList>
            <person name="Zeman M."/>
        </authorList>
    </citation>
    <scope>NUCLEOTIDE SEQUENCE [LARGE SCALE GENOMIC DNA]</scope>
    <source>
        <strain evidence="2 3">CCM 7893</strain>
    </source>
</reference>
<feature type="chain" id="PRO_5026070897" evidence="1">
    <location>
        <begin position="20"/>
        <end position="340"/>
    </location>
</feature>